<dbReference type="RefSeq" id="WP_133676397.1">
    <property type="nucleotide sequence ID" value="NZ_SNZF01000064.1"/>
</dbReference>
<dbReference type="AlphaFoldDB" id="A0A4R6Y4I5"/>
<sequence length="89" mass="9427">MSARDVIAEELERYTVSPGIRAESVIAALRAAGYAILSPDEVRALERALSKAEDGAGTLPAQEAVKLRPSDWHALAAAIRSLKGGRDAQ</sequence>
<gene>
    <name evidence="1" type="ORF">DES43_1642</name>
</gene>
<dbReference type="EMBL" id="SNZF01000064">
    <property type="protein sequence ID" value="TDR27812.1"/>
    <property type="molecule type" value="Genomic_DNA"/>
</dbReference>
<evidence type="ECO:0000313" key="1">
    <source>
        <dbReference type="EMBL" id="TDR27812.1"/>
    </source>
</evidence>
<reference evidence="1 2" key="1">
    <citation type="submission" date="2019-03" db="EMBL/GenBank/DDBJ databases">
        <title>Genomic Encyclopedia of Type Strains, Phase IV (KMG-IV): sequencing the most valuable type-strain genomes for metagenomic binning, comparative biology and taxonomic classification.</title>
        <authorList>
            <person name="Goeker M."/>
        </authorList>
    </citation>
    <scope>NUCLEOTIDE SEQUENCE [LARGE SCALE GENOMIC DNA]</scope>
    <source>
        <strain evidence="1 2">DSM 11603</strain>
    </source>
</reference>
<dbReference type="Proteomes" id="UP000294958">
    <property type="component" value="Unassembled WGS sequence"/>
</dbReference>
<proteinExistence type="predicted"/>
<evidence type="ECO:0000313" key="2">
    <source>
        <dbReference type="Proteomes" id="UP000294958"/>
    </source>
</evidence>
<keyword evidence="2" id="KW-1185">Reference proteome</keyword>
<accession>A0A4R6Y4I5</accession>
<comment type="caution">
    <text evidence="1">The sequence shown here is derived from an EMBL/GenBank/DDBJ whole genome shotgun (WGS) entry which is preliminary data.</text>
</comment>
<name>A0A4R6Y4I5_9HYPH</name>
<protein>
    <submittedName>
        <fullName evidence="1">Uncharacterized protein</fullName>
    </submittedName>
</protein>
<organism evidence="1 2">
    <name type="scientific">Aquamicrobium defluvii</name>
    <dbReference type="NCBI Taxonomy" id="69279"/>
    <lineage>
        <taxon>Bacteria</taxon>
        <taxon>Pseudomonadati</taxon>
        <taxon>Pseudomonadota</taxon>
        <taxon>Alphaproteobacteria</taxon>
        <taxon>Hyphomicrobiales</taxon>
        <taxon>Phyllobacteriaceae</taxon>
        <taxon>Aquamicrobium</taxon>
    </lineage>
</organism>